<keyword evidence="2" id="KW-1185">Reference proteome</keyword>
<gene>
    <name evidence="1" type="ORF">NIASO_06270</name>
</gene>
<protein>
    <submittedName>
        <fullName evidence="1">Uncharacterized protein</fullName>
    </submittedName>
</protein>
<evidence type="ECO:0000313" key="2">
    <source>
        <dbReference type="Proteomes" id="UP000003586"/>
    </source>
</evidence>
<dbReference type="HOGENOM" id="CLU_3273381_0_0_10"/>
<dbReference type="EMBL" id="CP007035">
    <property type="protein sequence ID" value="AHF17370.1"/>
    <property type="molecule type" value="Genomic_DNA"/>
</dbReference>
<name>W0F2V5_9BACT</name>
<dbReference type="Proteomes" id="UP000003586">
    <property type="component" value="Chromosome"/>
</dbReference>
<dbReference type="STRING" id="929713.NIASO_06270"/>
<dbReference type="KEGG" id="nso:NIASO_06270"/>
<reference evidence="1 2" key="1">
    <citation type="submission" date="2013-12" db="EMBL/GenBank/DDBJ databases">
        <authorList>
            <consortium name="DOE Joint Genome Institute"/>
            <person name="Eisen J."/>
            <person name="Huntemann M."/>
            <person name="Han J."/>
            <person name="Chen A."/>
            <person name="Kyrpides N."/>
            <person name="Mavromatis K."/>
            <person name="Markowitz V."/>
            <person name="Palaniappan K."/>
            <person name="Ivanova N."/>
            <person name="Schaumberg A."/>
            <person name="Pati A."/>
            <person name="Liolios K."/>
            <person name="Nordberg H.P."/>
            <person name="Cantor M.N."/>
            <person name="Hua S.X."/>
            <person name="Woyke T."/>
        </authorList>
    </citation>
    <scope>NUCLEOTIDE SEQUENCE [LARGE SCALE GENOMIC DNA]</scope>
    <source>
        <strain evidence="2">DSM 19437</strain>
    </source>
</reference>
<proteinExistence type="predicted"/>
<dbReference type="AlphaFoldDB" id="W0F2V5"/>
<accession>W0F2V5</accession>
<evidence type="ECO:0000313" key="1">
    <source>
        <dbReference type="EMBL" id="AHF17370.1"/>
    </source>
</evidence>
<organism evidence="1 2">
    <name type="scientific">Niabella soli DSM 19437</name>
    <dbReference type="NCBI Taxonomy" id="929713"/>
    <lineage>
        <taxon>Bacteria</taxon>
        <taxon>Pseudomonadati</taxon>
        <taxon>Bacteroidota</taxon>
        <taxon>Chitinophagia</taxon>
        <taxon>Chitinophagales</taxon>
        <taxon>Chitinophagaceae</taxon>
        <taxon>Niabella</taxon>
    </lineage>
</organism>
<sequence>MAKFQLQNFATKKQINNIFLYICTAMKNLIHTHHHFTDLPK</sequence>